<comment type="catalytic activity">
    <reaction evidence="19">
        <text>octanoyl-CoA + H2O = octanoate + CoA + H(+)</text>
        <dbReference type="Rhea" id="RHEA:30143"/>
        <dbReference type="ChEBI" id="CHEBI:15377"/>
        <dbReference type="ChEBI" id="CHEBI:15378"/>
        <dbReference type="ChEBI" id="CHEBI:25646"/>
        <dbReference type="ChEBI" id="CHEBI:57287"/>
        <dbReference type="ChEBI" id="CHEBI:57386"/>
    </reaction>
    <physiologicalReaction direction="left-to-right" evidence="19">
        <dbReference type="Rhea" id="RHEA:30144"/>
    </physiologicalReaction>
</comment>
<dbReference type="EMBL" id="BAABKQ010000001">
    <property type="protein sequence ID" value="GAA4806696.1"/>
    <property type="molecule type" value="Genomic_DNA"/>
</dbReference>
<dbReference type="Pfam" id="PF03061">
    <property type="entry name" value="4HBT"/>
    <property type="match status" value="1"/>
</dbReference>
<sequence>MEEMTRATGADDAVRDDGDTPRGGFPVFSAAPEDGGPHFGRFVAAMRDLQDLAVSAAPEPEVFGAAADKAEELAAMLRPYAAEEGKSPTNRSVGLPGRGSLLMLPWTLTGLEPGRVTASGVFRRYHLGGNGAAHGGVLPLLFDDVFGMVTHAQGQPVSRTAYLTVNYRNVTPLDKELTVEATVDSADGRKTYVSGRLWDGGTLLADADALMVRLRPWQP</sequence>
<comment type="catalytic activity">
    <reaction evidence="20">
        <text>hexadecanoyl-CoA + H2O = hexadecanoate + CoA + H(+)</text>
        <dbReference type="Rhea" id="RHEA:16645"/>
        <dbReference type="ChEBI" id="CHEBI:7896"/>
        <dbReference type="ChEBI" id="CHEBI:15377"/>
        <dbReference type="ChEBI" id="CHEBI:15378"/>
        <dbReference type="ChEBI" id="CHEBI:57287"/>
        <dbReference type="ChEBI" id="CHEBI:57379"/>
        <dbReference type="EC" id="3.1.2.2"/>
    </reaction>
    <physiologicalReaction direction="left-to-right" evidence="20">
        <dbReference type="Rhea" id="RHEA:16646"/>
    </physiologicalReaction>
</comment>
<evidence type="ECO:0000256" key="18">
    <source>
        <dbReference type="ARBA" id="ARBA00043210"/>
    </source>
</evidence>
<dbReference type="CDD" id="cd03443">
    <property type="entry name" value="PaaI_thioesterase"/>
    <property type="match status" value="1"/>
</dbReference>
<dbReference type="EC" id="3.1.2.2" evidence="16"/>
<comment type="catalytic activity">
    <reaction evidence="21">
        <text>decanoyl-CoA + H2O = decanoate + CoA + H(+)</text>
        <dbReference type="Rhea" id="RHEA:40059"/>
        <dbReference type="ChEBI" id="CHEBI:15377"/>
        <dbReference type="ChEBI" id="CHEBI:15378"/>
        <dbReference type="ChEBI" id="CHEBI:27689"/>
        <dbReference type="ChEBI" id="CHEBI:57287"/>
        <dbReference type="ChEBI" id="CHEBI:61430"/>
    </reaction>
    <physiologicalReaction direction="left-to-right" evidence="21">
        <dbReference type="Rhea" id="RHEA:40060"/>
    </physiologicalReaction>
</comment>
<evidence type="ECO:0000256" key="10">
    <source>
        <dbReference type="ARBA" id="ARBA00023098"/>
    </source>
</evidence>
<evidence type="ECO:0000256" key="6">
    <source>
        <dbReference type="ARBA" id="ARBA00022703"/>
    </source>
</evidence>
<dbReference type="InterPro" id="IPR029069">
    <property type="entry name" value="HotDog_dom_sf"/>
</dbReference>
<dbReference type="InterPro" id="IPR006683">
    <property type="entry name" value="Thioestr_dom"/>
</dbReference>
<accession>A0ABP9CDP3</accession>
<comment type="catalytic activity">
    <reaction evidence="13">
        <text>(5Z,8Z,11Z,14Z)-eicosatetraenoyl-CoA + H2O = (5Z,8Z,11Z,14Z)-eicosatetraenoate + CoA + H(+)</text>
        <dbReference type="Rhea" id="RHEA:40151"/>
        <dbReference type="ChEBI" id="CHEBI:15377"/>
        <dbReference type="ChEBI" id="CHEBI:15378"/>
        <dbReference type="ChEBI" id="CHEBI:32395"/>
        <dbReference type="ChEBI" id="CHEBI:57287"/>
        <dbReference type="ChEBI" id="CHEBI:57368"/>
    </reaction>
    <physiologicalReaction direction="left-to-right" evidence="13">
        <dbReference type="Rhea" id="RHEA:40152"/>
    </physiologicalReaction>
</comment>
<keyword evidence="6" id="KW-0053">Apoptosis</keyword>
<comment type="similarity">
    <text evidence="15">Belongs to the THEM4/THEM5 thioesterase family.</text>
</comment>
<evidence type="ECO:0000313" key="26">
    <source>
        <dbReference type="EMBL" id="GAA4806696.1"/>
    </source>
</evidence>
<name>A0ABP9CDP3_9ACTN</name>
<evidence type="ECO:0000313" key="27">
    <source>
        <dbReference type="Proteomes" id="UP001500839"/>
    </source>
</evidence>
<dbReference type="InterPro" id="IPR052365">
    <property type="entry name" value="THEM4/THEM5_acyl-CoA_thioest"/>
</dbReference>
<comment type="subcellular location">
    <subcellularLocation>
        <location evidence="3">Cell projection</location>
        <location evidence="3">Ruffle membrane</location>
    </subcellularLocation>
    <subcellularLocation>
        <location evidence="2">Cytoplasm</location>
    </subcellularLocation>
    <subcellularLocation>
        <location evidence="1">Membrane</location>
        <topology evidence="1">Peripheral membrane protein</topology>
    </subcellularLocation>
</comment>
<evidence type="ECO:0000256" key="12">
    <source>
        <dbReference type="ARBA" id="ARBA00023273"/>
    </source>
</evidence>
<evidence type="ECO:0000256" key="16">
    <source>
        <dbReference type="ARBA" id="ARBA00038848"/>
    </source>
</evidence>
<evidence type="ECO:0000256" key="13">
    <source>
        <dbReference type="ARBA" id="ARBA00035852"/>
    </source>
</evidence>
<evidence type="ECO:0000256" key="1">
    <source>
        <dbReference type="ARBA" id="ARBA00004170"/>
    </source>
</evidence>
<keyword evidence="10" id="KW-0443">Lipid metabolism</keyword>
<proteinExistence type="inferred from homology"/>
<evidence type="ECO:0000256" key="21">
    <source>
        <dbReference type="ARBA" id="ARBA00047969"/>
    </source>
</evidence>
<evidence type="ECO:0000256" key="15">
    <source>
        <dbReference type="ARBA" id="ARBA00038456"/>
    </source>
</evidence>
<evidence type="ECO:0000256" key="14">
    <source>
        <dbReference type="ARBA" id="ARBA00037002"/>
    </source>
</evidence>
<evidence type="ECO:0000256" key="2">
    <source>
        <dbReference type="ARBA" id="ARBA00004496"/>
    </source>
</evidence>
<organism evidence="26 27">
    <name type="scientific">Tomitella cavernea</name>
    <dbReference type="NCBI Taxonomy" id="1387982"/>
    <lineage>
        <taxon>Bacteria</taxon>
        <taxon>Bacillati</taxon>
        <taxon>Actinomycetota</taxon>
        <taxon>Actinomycetes</taxon>
        <taxon>Mycobacteriales</taxon>
        <taxon>Tomitella</taxon>
    </lineage>
</organism>
<evidence type="ECO:0000259" key="25">
    <source>
        <dbReference type="Pfam" id="PF03061"/>
    </source>
</evidence>
<protein>
    <recommendedName>
        <fullName evidence="17">Acyl-coenzyme A thioesterase THEM4</fullName>
        <ecNumber evidence="16">3.1.2.2</ecNumber>
    </recommendedName>
    <alternativeName>
        <fullName evidence="18">Thioesterase superfamily member 4</fullName>
    </alternativeName>
</protein>
<comment type="catalytic activity">
    <reaction evidence="22">
        <text>dodecanoyl-CoA + H2O = dodecanoate + CoA + H(+)</text>
        <dbReference type="Rhea" id="RHEA:30135"/>
        <dbReference type="ChEBI" id="CHEBI:15377"/>
        <dbReference type="ChEBI" id="CHEBI:15378"/>
        <dbReference type="ChEBI" id="CHEBI:18262"/>
        <dbReference type="ChEBI" id="CHEBI:57287"/>
        <dbReference type="ChEBI" id="CHEBI:57375"/>
    </reaction>
    <physiologicalReaction direction="left-to-right" evidence="22">
        <dbReference type="Rhea" id="RHEA:30136"/>
    </physiologicalReaction>
</comment>
<evidence type="ECO:0000256" key="23">
    <source>
        <dbReference type="ARBA" id="ARBA00048180"/>
    </source>
</evidence>
<keyword evidence="27" id="KW-1185">Reference proteome</keyword>
<dbReference type="PANTHER" id="PTHR12418:SF19">
    <property type="entry name" value="ACYL-COENZYME A THIOESTERASE THEM4"/>
    <property type="match status" value="1"/>
</dbReference>
<evidence type="ECO:0000256" key="22">
    <source>
        <dbReference type="ARBA" id="ARBA00048074"/>
    </source>
</evidence>
<keyword evidence="5" id="KW-0963">Cytoplasm</keyword>
<evidence type="ECO:0000256" key="8">
    <source>
        <dbReference type="ARBA" id="ARBA00022832"/>
    </source>
</evidence>
<evidence type="ECO:0000256" key="24">
    <source>
        <dbReference type="SAM" id="MobiDB-lite"/>
    </source>
</evidence>
<evidence type="ECO:0000256" key="3">
    <source>
        <dbReference type="ARBA" id="ARBA00004632"/>
    </source>
</evidence>
<keyword evidence="11" id="KW-0472">Membrane</keyword>
<gene>
    <name evidence="26" type="ORF">GCM10023353_07380</name>
</gene>
<keyword evidence="7" id="KW-0378">Hydrolase</keyword>
<dbReference type="Gene3D" id="3.10.129.10">
    <property type="entry name" value="Hotdog Thioesterase"/>
    <property type="match status" value="1"/>
</dbReference>
<evidence type="ECO:0000256" key="4">
    <source>
        <dbReference type="ARBA" id="ARBA00022475"/>
    </source>
</evidence>
<evidence type="ECO:0000256" key="20">
    <source>
        <dbReference type="ARBA" id="ARBA00047734"/>
    </source>
</evidence>
<keyword evidence="9" id="KW-0809">Transit peptide</keyword>
<evidence type="ECO:0000256" key="7">
    <source>
        <dbReference type="ARBA" id="ARBA00022801"/>
    </source>
</evidence>
<feature type="region of interest" description="Disordered" evidence="24">
    <location>
        <begin position="1"/>
        <end position="31"/>
    </location>
</feature>
<evidence type="ECO:0000256" key="17">
    <source>
        <dbReference type="ARBA" id="ARBA00040123"/>
    </source>
</evidence>
<dbReference type="PANTHER" id="PTHR12418">
    <property type="entry name" value="ACYL-COENZYME A THIOESTERASE THEM4"/>
    <property type="match status" value="1"/>
</dbReference>
<comment type="caution">
    <text evidence="26">The sequence shown here is derived from an EMBL/GenBank/DDBJ whole genome shotgun (WGS) entry which is preliminary data.</text>
</comment>
<keyword evidence="4" id="KW-1003">Cell membrane</keyword>
<evidence type="ECO:0000256" key="5">
    <source>
        <dbReference type="ARBA" id="ARBA00022490"/>
    </source>
</evidence>
<evidence type="ECO:0000256" key="9">
    <source>
        <dbReference type="ARBA" id="ARBA00022946"/>
    </source>
</evidence>
<comment type="catalytic activity">
    <reaction evidence="23">
        <text>tetradecanoyl-CoA + H2O = tetradecanoate + CoA + H(+)</text>
        <dbReference type="Rhea" id="RHEA:40119"/>
        <dbReference type="ChEBI" id="CHEBI:15377"/>
        <dbReference type="ChEBI" id="CHEBI:15378"/>
        <dbReference type="ChEBI" id="CHEBI:30807"/>
        <dbReference type="ChEBI" id="CHEBI:57287"/>
        <dbReference type="ChEBI" id="CHEBI:57385"/>
    </reaction>
    <physiologicalReaction direction="left-to-right" evidence="23">
        <dbReference type="Rhea" id="RHEA:40120"/>
    </physiologicalReaction>
</comment>
<dbReference type="Proteomes" id="UP001500839">
    <property type="component" value="Unassembled WGS sequence"/>
</dbReference>
<evidence type="ECO:0000256" key="19">
    <source>
        <dbReference type="ARBA" id="ARBA00047588"/>
    </source>
</evidence>
<feature type="domain" description="Thioesterase" evidence="25">
    <location>
        <begin position="130"/>
        <end position="202"/>
    </location>
</feature>
<reference evidence="27" key="1">
    <citation type="journal article" date="2019" name="Int. J. Syst. Evol. Microbiol.">
        <title>The Global Catalogue of Microorganisms (GCM) 10K type strain sequencing project: providing services to taxonomists for standard genome sequencing and annotation.</title>
        <authorList>
            <consortium name="The Broad Institute Genomics Platform"/>
            <consortium name="The Broad Institute Genome Sequencing Center for Infectious Disease"/>
            <person name="Wu L."/>
            <person name="Ma J."/>
        </authorList>
    </citation>
    <scope>NUCLEOTIDE SEQUENCE [LARGE SCALE GENOMIC DNA]</scope>
    <source>
        <strain evidence="27">JCM 18542</strain>
    </source>
</reference>
<keyword evidence="12" id="KW-0966">Cell projection</keyword>
<dbReference type="SUPFAM" id="SSF54637">
    <property type="entry name" value="Thioesterase/thiol ester dehydrase-isomerase"/>
    <property type="match status" value="1"/>
</dbReference>
<comment type="catalytic activity">
    <reaction evidence="14">
        <text>(9Z)-octadecenoyl-CoA + H2O = (9Z)-octadecenoate + CoA + H(+)</text>
        <dbReference type="Rhea" id="RHEA:40139"/>
        <dbReference type="ChEBI" id="CHEBI:15377"/>
        <dbReference type="ChEBI" id="CHEBI:15378"/>
        <dbReference type="ChEBI" id="CHEBI:30823"/>
        <dbReference type="ChEBI" id="CHEBI:57287"/>
        <dbReference type="ChEBI" id="CHEBI:57387"/>
    </reaction>
    <physiologicalReaction direction="left-to-right" evidence="14">
        <dbReference type="Rhea" id="RHEA:40140"/>
    </physiologicalReaction>
</comment>
<keyword evidence="8" id="KW-0276">Fatty acid metabolism</keyword>
<evidence type="ECO:0000256" key="11">
    <source>
        <dbReference type="ARBA" id="ARBA00023136"/>
    </source>
</evidence>